<organism evidence="1 2">
    <name type="scientific">Synaphobranchus kaupii</name>
    <name type="common">Kaup's arrowtooth eel</name>
    <dbReference type="NCBI Taxonomy" id="118154"/>
    <lineage>
        <taxon>Eukaryota</taxon>
        <taxon>Metazoa</taxon>
        <taxon>Chordata</taxon>
        <taxon>Craniata</taxon>
        <taxon>Vertebrata</taxon>
        <taxon>Euteleostomi</taxon>
        <taxon>Actinopterygii</taxon>
        <taxon>Neopterygii</taxon>
        <taxon>Teleostei</taxon>
        <taxon>Anguilliformes</taxon>
        <taxon>Synaphobranchidae</taxon>
        <taxon>Synaphobranchus</taxon>
    </lineage>
</organism>
<keyword evidence="2" id="KW-1185">Reference proteome</keyword>
<sequence>MTDIDMQAHCRQGYIYKRKHLTLSWTFIRKMETSNLEKPFSSSTLSHAFSIQKDLVRFGSVWTFPVRDMLRIVFRAARKVN</sequence>
<comment type="caution">
    <text evidence="1">The sequence shown here is derived from an EMBL/GenBank/DDBJ whole genome shotgun (WGS) entry which is preliminary data.</text>
</comment>
<evidence type="ECO:0000313" key="1">
    <source>
        <dbReference type="EMBL" id="KAJ8342991.1"/>
    </source>
</evidence>
<protein>
    <submittedName>
        <fullName evidence="1">Uncharacterized protein</fullName>
    </submittedName>
</protein>
<reference evidence="1" key="1">
    <citation type="journal article" date="2023" name="Science">
        <title>Genome structures resolve the early diversification of teleost fishes.</title>
        <authorList>
            <person name="Parey E."/>
            <person name="Louis A."/>
            <person name="Montfort J."/>
            <person name="Bouchez O."/>
            <person name="Roques C."/>
            <person name="Iampietro C."/>
            <person name="Lluch J."/>
            <person name="Castinel A."/>
            <person name="Donnadieu C."/>
            <person name="Desvignes T."/>
            <person name="Floi Bucao C."/>
            <person name="Jouanno E."/>
            <person name="Wen M."/>
            <person name="Mejri S."/>
            <person name="Dirks R."/>
            <person name="Jansen H."/>
            <person name="Henkel C."/>
            <person name="Chen W.J."/>
            <person name="Zahm M."/>
            <person name="Cabau C."/>
            <person name="Klopp C."/>
            <person name="Thompson A.W."/>
            <person name="Robinson-Rechavi M."/>
            <person name="Braasch I."/>
            <person name="Lecointre G."/>
            <person name="Bobe J."/>
            <person name="Postlethwait J.H."/>
            <person name="Berthelot C."/>
            <person name="Roest Crollius H."/>
            <person name="Guiguen Y."/>
        </authorList>
    </citation>
    <scope>NUCLEOTIDE SEQUENCE</scope>
    <source>
        <strain evidence="1">WJC10195</strain>
    </source>
</reference>
<gene>
    <name evidence="1" type="ORF">SKAU_G00329190</name>
</gene>
<accession>A0A9Q1IKJ7</accession>
<dbReference type="EMBL" id="JAINUF010000014">
    <property type="protein sequence ID" value="KAJ8342991.1"/>
    <property type="molecule type" value="Genomic_DNA"/>
</dbReference>
<evidence type="ECO:0000313" key="2">
    <source>
        <dbReference type="Proteomes" id="UP001152622"/>
    </source>
</evidence>
<proteinExistence type="predicted"/>
<name>A0A9Q1IKJ7_SYNKA</name>
<dbReference type="AlphaFoldDB" id="A0A9Q1IKJ7"/>
<dbReference type="Proteomes" id="UP001152622">
    <property type="component" value="Chromosome 14"/>
</dbReference>